<name>A0A3L6TSW5_PANMI</name>
<evidence type="ECO:0000313" key="3">
    <source>
        <dbReference type="EMBL" id="RLN43272.1"/>
    </source>
</evidence>
<dbReference type="PANTHER" id="PTHR33065:SF187">
    <property type="entry name" value="DUF6598 DOMAIN-CONTAINING PROTEIN"/>
    <property type="match status" value="1"/>
</dbReference>
<dbReference type="STRING" id="4540.A0A3L6TSW5"/>
<proteinExistence type="predicted"/>
<accession>A0A3L6TSW5</accession>
<organism evidence="3 4">
    <name type="scientific">Panicum miliaceum</name>
    <name type="common">Proso millet</name>
    <name type="synonym">Broomcorn millet</name>
    <dbReference type="NCBI Taxonomy" id="4540"/>
    <lineage>
        <taxon>Eukaryota</taxon>
        <taxon>Viridiplantae</taxon>
        <taxon>Streptophyta</taxon>
        <taxon>Embryophyta</taxon>
        <taxon>Tracheophyta</taxon>
        <taxon>Spermatophyta</taxon>
        <taxon>Magnoliopsida</taxon>
        <taxon>Liliopsida</taxon>
        <taxon>Poales</taxon>
        <taxon>Poaceae</taxon>
        <taxon>PACMAD clade</taxon>
        <taxon>Panicoideae</taxon>
        <taxon>Panicodae</taxon>
        <taxon>Paniceae</taxon>
        <taxon>Panicinae</taxon>
        <taxon>Panicum</taxon>
        <taxon>Panicum sect. Panicum</taxon>
    </lineage>
</organism>
<gene>
    <name evidence="3" type="ORF">C2845_PM01G25820</name>
</gene>
<dbReference type="AlphaFoldDB" id="A0A3L6TSW5"/>
<evidence type="ECO:0000259" key="2">
    <source>
        <dbReference type="Pfam" id="PF20241"/>
    </source>
</evidence>
<dbReference type="PANTHER" id="PTHR33065">
    <property type="entry name" value="OS07G0486400 PROTEIN"/>
    <property type="match status" value="1"/>
</dbReference>
<sequence>MRERRELALKKKEKRSLGTKEAELEKAFEKMGRSDADTQSVLRNAKAKPGPPFLELNSYDHKLLESSVNIVSLTIHVTDMDYPIKVFGTVLARDQVDYKCVYLFRRDKDDPQVINSPNWLILCPVDKKEEVHYRTFSEKTREDYTVSKMSSPLSKIEDNWELGDPLGSS</sequence>
<keyword evidence="4" id="KW-1185">Reference proteome</keyword>
<feature type="region of interest" description="Disordered" evidence="1">
    <location>
        <begin position="1"/>
        <end position="21"/>
    </location>
</feature>
<feature type="domain" description="DUF6598" evidence="2">
    <location>
        <begin position="67"/>
        <end position="122"/>
    </location>
</feature>
<protein>
    <recommendedName>
        <fullName evidence="2">DUF6598 domain-containing protein</fullName>
    </recommendedName>
</protein>
<dbReference type="Proteomes" id="UP000275267">
    <property type="component" value="Unassembled WGS sequence"/>
</dbReference>
<dbReference type="Pfam" id="PF20241">
    <property type="entry name" value="DUF6598"/>
    <property type="match status" value="1"/>
</dbReference>
<evidence type="ECO:0000256" key="1">
    <source>
        <dbReference type="SAM" id="MobiDB-lite"/>
    </source>
</evidence>
<reference evidence="4" key="1">
    <citation type="journal article" date="2019" name="Nat. Commun.">
        <title>The genome of broomcorn millet.</title>
        <authorList>
            <person name="Zou C."/>
            <person name="Miki D."/>
            <person name="Li D."/>
            <person name="Tang Q."/>
            <person name="Xiao L."/>
            <person name="Rajput S."/>
            <person name="Deng P."/>
            <person name="Jia W."/>
            <person name="Huang R."/>
            <person name="Zhang M."/>
            <person name="Sun Y."/>
            <person name="Hu J."/>
            <person name="Fu X."/>
            <person name="Schnable P.S."/>
            <person name="Li F."/>
            <person name="Zhang H."/>
            <person name="Feng B."/>
            <person name="Zhu X."/>
            <person name="Liu R."/>
            <person name="Schnable J.C."/>
            <person name="Zhu J.-K."/>
            <person name="Zhang H."/>
        </authorList>
    </citation>
    <scope>NUCLEOTIDE SEQUENCE [LARGE SCALE GENOMIC DNA]</scope>
</reference>
<dbReference type="EMBL" id="PQIB02000001">
    <property type="protein sequence ID" value="RLN43272.1"/>
    <property type="molecule type" value="Genomic_DNA"/>
</dbReference>
<comment type="caution">
    <text evidence="3">The sequence shown here is derived from an EMBL/GenBank/DDBJ whole genome shotgun (WGS) entry which is preliminary data.</text>
</comment>
<dbReference type="InterPro" id="IPR046533">
    <property type="entry name" value="DUF6598"/>
</dbReference>
<evidence type="ECO:0000313" key="4">
    <source>
        <dbReference type="Proteomes" id="UP000275267"/>
    </source>
</evidence>